<dbReference type="PANTHER" id="PTHR14430">
    <property type="entry name" value="RABIN3-RELATED"/>
    <property type="match status" value="1"/>
</dbReference>
<feature type="compositionally biased region" description="Acidic residues" evidence="3">
    <location>
        <begin position="352"/>
        <end position="372"/>
    </location>
</feature>
<reference evidence="5 6" key="1">
    <citation type="submission" date="2018-06" db="EMBL/GenBank/DDBJ databases">
        <title>Comparative genomics reveals the genomic features of Rhizophagus irregularis, R. cerebriforme, R. diaphanum and Gigaspora rosea, and their symbiotic lifestyle signature.</title>
        <authorList>
            <person name="Morin E."/>
            <person name="San Clemente H."/>
            <person name="Chen E.C.H."/>
            <person name="De La Providencia I."/>
            <person name="Hainaut M."/>
            <person name="Kuo A."/>
            <person name="Kohler A."/>
            <person name="Murat C."/>
            <person name="Tang N."/>
            <person name="Roy S."/>
            <person name="Loubradou J."/>
            <person name="Henrissat B."/>
            <person name="Grigoriev I.V."/>
            <person name="Corradi N."/>
            <person name="Roux C."/>
            <person name="Martin F.M."/>
        </authorList>
    </citation>
    <scope>NUCLEOTIDE SEQUENCE [LARGE SCALE GENOMIC DNA]</scope>
    <source>
        <strain evidence="5 6">DAOM 194757</strain>
    </source>
</reference>
<dbReference type="Pfam" id="PF06428">
    <property type="entry name" value="Sec2p"/>
    <property type="match status" value="1"/>
</dbReference>
<proteinExistence type="predicted"/>
<dbReference type="OrthoDB" id="5560525at2759"/>
<accession>A0A397VIT5</accession>
<protein>
    <recommendedName>
        <fullName evidence="4">GDP/GTP exchange factor Sec2 N-terminal domain-containing protein</fullName>
    </recommendedName>
</protein>
<dbReference type="AlphaFoldDB" id="A0A397VIT5"/>
<feature type="coiled-coil region" evidence="2">
    <location>
        <begin position="30"/>
        <end position="68"/>
    </location>
</feature>
<name>A0A397VIT5_9GLOM</name>
<evidence type="ECO:0000313" key="5">
    <source>
        <dbReference type="EMBL" id="RIB22364.1"/>
    </source>
</evidence>
<keyword evidence="6" id="KW-1185">Reference proteome</keyword>
<dbReference type="CDD" id="cd21044">
    <property type="entry name" value="Rab11BD_RAB3IP_like"/>
    <property type="match status" value="1"/>
</dbReference>
<dbReference type="PANTHER" id="PTHR14430:SF0">
    <property type="entry name" value="SEC2P DOMAIN-CONTAINING PROTEIN"/>
    <property type="match status" value="1"/>
</dbReference>
<dbReference type="GO" id="GO:0005085">
    <property type="term" value="F:guanyl-nucleotide exchange factor activity"/>
    <property type="evidence" value="ECO:0007669"/>
    <property type="project" value="InterPro"/>
</dbReference>
<dbReference type="Proteomes" id="UP000266673">
    <property type="component" value="Unassembled WGS sequence"/>
</dbReference>
<feature type="coiled-coil region" evidence="2">
    <location>
        <begin position="429"/>
        <end position="463"/>
    </location>
</feature>
<dbReference type="GO" id="GO:0006887">
    <property type="term" value="P:exocytosis"/>
    <property type="evidence" value="ECO:0007669"/>
    <property type="project" value="TreeGrafter"/>
</dbReference>
<dbReference type="InterPro" id="IPR040351">
    <property type="entry name" value="RAB3IL/RAB3IP/Sec2"/>
</dbReference>
<dbReference type="InterPro" id="IPR009449">
    <property type="entry name" value="Sec2_N"/>
</dbReference>
<feature type="region of interest" description="Disordered" evidence="3">
    <location>
        <begin position="339"/>
        <end position="388"/>
    </location>
</feature>
<dbReference type="GO" id="GO:0070319">
    <property type="term" value="C:Golgi to plasma membrane transport vesicle"/>
    <property type="evidence" value="ECO:0007669"/>
    <property type="project" value="TreeGrafter"/>
</dbReference>
<keyword evidence="1 2" id="KW-0175">Coiled coil</keyword>
<sequence length="817" mass="93438">MPGTEMLNESFEVNEQEGLPADAASFLPLMLQAQDLISKLESRVYELENDLETINEAHEHERDQLLQEIGEKDEYIHNLKTKASRLEFGAREAIIVLARTVEILKAQSEEEDISKDDDDNATAVESNDLEGQFLDSIKLCLNYLKCTQNSQQAPKNPKKSLPQERRDSKFQPSTDDEYESDHRVEIITPQHDLLPNHVVQKEEVNDDVENYINDDVENYVNDDVENDVNNKLTVPHDSSRRESFSSSQISLDDMPNLDEYDLDGSEDIADFDIPMSDDDNNNYSDNDSDNDNDNDSDNDNENDNNNNLTLQYLSTPRGSIDSAFEEELARRQEYLIKFNEHQTNNFPKKSEETEDEREDESTDDDYSDDDNDDEHRLVHDSLPTPGPVPDTLQNNNICPNCNTLLSQVDQHVEERAYLKRDLSALALSLAEEQTLRSQIQNSKESLEREIDEWINAMFEKVNQMVFDEANTREELESLNRETKGKMDNSLQSSESRQDRLREMKLLLVHLDSTKQRQSVPTQNGAPLNRNSIVRRSLLSNSPANSPRSSRIFGHMSPNIFSSQFSDEIGFSKIRRLYIDSIVFEEFQEYVKALTNSPAPVNSNPTHPFMKRCMNEDIQPCLFEGHAGWKSPFYKRRLLDAIMKNQCEIQKIYYSSSNSVPSISDNNSQISSSTSNTRSISYNEPPAAPKLKCGLCGQHRSCDFRMRISGSDVAVPPLTTMTPSSRFSVTGSPGWIPLDRFCRDRVVAVCDFYTYISHLRKGLFANSPVWGMYKQCLKYRRRMSMARVGSVSMFEEEEAIINECLNNSEMEGMVVLVN</sequence>
<feature type="region of interest" description="Disordered" evidence="3">
    <location>
        <begin position="149"/>
        <end position="180"/>
    </location>
</feature>
<dbReference type="Gene3D" id="6.10.140.910">
    <property type="match status" value="1"/>
</dbReference>
<comment type="caution">
    <text evidence="5">The sequence shown here is derived from an EMBL/GenBank/DDBJ whole genome shotgun (WGS) entry which is preliminary data.</text>
</comment>
<evidence type="ECO:0000256" key="3">
    <source>
        <dbReference type="SAM" id="MobiDB-lite"/>
    </source>
</evidence>
<feature type="domain" description="GDP/GTP exchange factor Sec2 N-terminal" evidence="4">
    <location>
        <begin position="407"/>
        <end position="510"/>
    </location>
</feature>
<feature type="compositionally biased region" description="Acidic residues" evidence="3">
    <location>
        <begin position="255"/>
        <end position="302"/>
    </location>
</feature>
<dbReference type="GO" id="GO:0051286">
    <property type="term" value="C:cell tip"/>
    <property type="evidence" value="ECO:0007669"/>
    <property type="project" value="TreeGrafter"/>
</dbReference>
<evidence type="ECO:0000259" key="4">
    <source>
        <dbReference type="Pfam" id="PF06428"/>
    </source>
</evidence>
<organism evidence="5 6">
    <name type="scientific">Gigaspora rosea</name>
    <dbReference type="NCBI Taxonomy" id="44941"/>
    <lineage>
        <taxon>Eukaryota</taxon>
        <taxon>Fungi</taxon>
        <taxon>Fungi incertae sedis</taxon>
        <taxon>Mucoromycota</taxon>
        <taxon>Glomeromycotina</taxon>
        <taxon>Glomeromycetes</taxon>
        <taxon>Diversisporales</taxon>
        <taxon>Gigasporaceae</taxon>
        <taxon>Gigaspora</taxon>
    </lineage>
</organism>
<dbReference type="EMBL" id="QKWP01000313">
    <property type="protein sequence ID" value="RIB22364.1"/>
    <property type="molecule type" value="Genomic_DNA"/>
</dbReference>
<dbReference type="Pfam" id="PF25555">
    <property type="entry name" value="RAB3A-like_C"/>
    <property type="match status" value="1"/>
</dbReference>
<dbReference type="STRING" id="44941.A0A397VIT5"/>
<feature type="region of interest" description="Disordered" evidence="3">
    <location>
        <begin position="219"/>
        <end position="314"/>
    </location>
</feature>
<evidence type="ECO:0000256" key="2">
    <source>
        <dbReference type="SAM" id="Coils"/>
    </source>
</evidence>
<dbReference type="SUPFAM" id="SSF144284">
    <property type="entry name" value="Sec2 N-terminal region"/>
    <property type="match status" value="1"/>
</dbReference>
<evidence type="ECO:0000313" key="6">
    <source>
        <dbReference type="Proteomes" id="UP000266673"/>
    </source>
</evidence>
<evidence type="ECO:0000256" key="1">
    <source>
        <dbReference type="ARBA" id="ARBA00023054"/>
    </source>
</evidence>
<gene>
    <name evidence="5" type="ORF">C2G38_2243344</name>
</gene>